<evidence type="ECO:0000256" key="8">
    <source>
        <dbReference type="ARBA" id="ARBA00023002"/>
    </source>
</evidence>
<dbReference type="GO" id="GO:0046983">
    <property type="term" value="F:protein dimerization activity"/>
    <property type="evidence" value="ECO:0007669"/>
    <property type="project" value="InterPro"/>
</dbReference>
<evidence type="ECO:0000313" key="16">
    <source>
        <dbReference type="RefSeq" id="XP_028042296.1"/>
    </source>
</evidence>
<evidence type="ECO:0000256" key="7">
    <source>
        <dbReference type="ARBA" id="ARBA00022946"/>
    </source>
</evidence>
<evidence type="ECO:0000256" key="3">
    <source>
        <dbReference type="ARBA" id="ARBA00006442"/>
    </source>
</evidence>
<feature type="transmembrane region" description="Helical" evidence="12">
    <location>
        <begin position="190"/>
        <end position="209"/>
    </location>
</feature>
<keyword evidence="10" id="KW-0496">Mitochondrion</keyword>
<evidence type="ECO:0000256" key="6">
    <source>
        <dbReference type="ARBA" id="ARBA00022827"/>
    </source>
</evidence>
<gene>
    <name evidence="16" type="primary">LOC114252023</name>
</gene>
<evidence type="ECO:0000256" key="1">
    <source>
        <dbReference type="ARBA" id="ARBA00001974"/>
    </source>
</evidence>
<dbReference type="PRINTS" id="PR00411">
    <property type="entry name" value="PNDRDTASEI"/>
</dbReference>
<comment type="similarity">
    <text evidence="3">Belongs to the FAD-dependent oxidoreductase family.</text>
</comment>
<dbReference type="KEGG" id="bman:114252023"/>
<keyword evidence="8" id="KW-0560">Oxidoreductase</keyword>
<comment type="cofactor">
    <cofactor evidence="1">
        <name>FAD</name>
        <dbReference type="ChEBI" id="CHEBI:57692"/>
    </cofactor>
</comment>
<feature type="domain" description="Mitochondrial apoptosis-inducing factor C-terminal" evidence="14">
    <location>
        <begin position="539"/>
        <end position="637"/>
    </location>
</feature>
<keyword evidence="4" id="KW-0285">Flavoprotein</keyword>
<comment type="catalytic activity">
    <reaction evidence="11">
        <text>A + NADH + H(+) = AH2 + NAD(+)</text>
        <dbReference type="Rhea" id="RHEA:11356"/>
        <dbReference type="ChEBI" id="CHEBI:13193"/>
        <dbReference type="ChEBI" id="CHEBI:15378"/>
        <dbReference type="ChEBI" id="CHEBI:17499"/>
        <dbReference type="ChEBI" id="CHEBI:57540"/>
        <dbReference type="ChEBI" id="CHEBI:57945"/>
    </reaction>
</comment>
<keyword evidence="9" id="KW-0520">NAD</keyword>
<dbReference type="Gene3D" id="3.50.50.60">
    <property type="entry name" value="FAD/NAD(P)-binding domain"/>
    <property type="match status" value="2"/>
</dbReference>
<evidence type="ECO:0000256" key="9">
    <source>
        <dbReference type="ARBA" id="ARBA00023027"/>
    </source>
</evidence>
<dbReference type="SUPFAM" id="SSF55424">
    <property type="entry name" value="FAD/NAD-linked reductases, dimerisation (C-terminal) domain"/>
    <property type="match status" value="1"/>
</dbReference>
<dbReference type="SUPFAM" id="SSF51905">
    <property type="entry name" value="FAD/NAD(P)-binding domain"/>
    <property type="match status" value="1"/>
</dbReference>
<name>A0A6J2KIY4_BOMMA</name>
<feature type="transmembrane region" description="Helical" evidence="12">
    <location>
        <begin position="139"/>
        <end position="159"/>
    </location>
</feature>
<dbReference type="Pfam" id="PF14721">
    <property type="entry name" value="AIF_C"/>
    <property type="match status" value="1"/>
</dbReference>
<evidence type="ECO:0000313" key="15">
    <source>
        <dbReference type="Proteomes" id="UP000504629"/>
    </source>
</evidence>
<evidence type="ECO:0000259" key="13">
    <source>
        <dbReference type="Pfam" id="PF07992"/>
    </source>
</evidence>
<evidence type="ECO:0000256" key="2">
    <source>
        <dbReference type="ARBA" id="ARBA00004173"/>
    </source>
</evidence>
<dbReference type="GeneID" id="114252023"/>
<feature type="domain" description="FAD/NAD(P)-binding" evidence="13">
    <location>
        <begin position="195"/>
        <end position="519"/>
    </location>
</feature>
<evidence type="ECO:0000256" key="11">
    <source>
        <dbReference type="ARBA" id="ARBA00047786"/>
    </source>
</evidence>
<proteinExistence type="inferred from homology"/>
<evidence type="ECO:0000256" key="12">
    <source>
        <dbReference type="SAM" id="Phobius"/>
    </source>
</evidence>
<keyword evidence="7" id="KW-0809">Transit peptide</keyword>
<dbReference type="PANTHER" id="PTHR43557">
    <property type="entry name" value="APOPTOSIS-INDUCING FACTOR 1"/>
    <property type="match status" value="1"/>
</dbReference>
<dbReference type="InterPro" id="IPR036188">
    <property type="entry name" value="FAD/NAD-bd_sf"/>
</dbReference>
<dbReference type="AlphaFoldDB" id="A0A6J2KIY4"/>
<dbReference type="Proteomes" id="UP000504629">
    <property type="component" value="Unplaced"/>
</dbReference>
<reference evidence="16" key="1">
    <citation type="submission" date="2025-08" db="UniProtKB">
        <authorList>
            <consortium name="RefSeq"/>
        </authorList>
    </citation>
    <scope>IDENTIFICATION</scope>
    <source>
        <tissue evidence="16">Silk gland</tissue>
    </source>
</reference>
<dbReference type="InterPro" id="IPR016156">
    <property type="entry name" value="FAD/NAD-linked_Rdtase_dimer_sf"/>
</dbReference>
<dbReference type="Gene3D" id="3.30.390.30">
    <property type="match status" value="1"/>
</dbReference>
<organism evidence="15 16">
    <name type="scientific">Bombyx mandarina</name>
    <name type="common">Wild silk moth</name>
    <name type="synonym">Wild silkworm</name>
    <dbReference type="NCBI Taxonomy" id="7092"/>
    <lineage>
        <taxon>Eukaryota</taxon>
        <taxon>Metazoa</taxon>
        <taxon>Ecdysozoa</taxon>
        <taxon>Arthropoda</taxon>
        <taxon>Hexapoda</taxon>
        <taxon>Insecta</taxon>
        <taxon>Pterygota</taxon>
        <taxon>Neoptera</taxon>
        <taxon>Endopterygota</taxon>
        <taxon>Lepidoptera</taxon>
        <taxon>Glossata</taxon>
        <taxon>Ditrysia</taxon>
        <taxon>Bombycoidea</taxon>
        <taxon>Bombycidae</taxon>
        <taxon>Bombycinae</taxon>
        <taxon>Bombyx</taxon>
    </lineage>
</organism>
<dbReference type="GO" id="GO:0071949">
    <property type="term" value="F:FAD binding"/>
    <property type="evidence" value="ECO:0007669"/>
    <property type="project" value="TreeGrafter"/>
</dbReference>
<dbReference type="RefSeq" id="XP_028042296.1">
    <property type="nucleotide sequence ID" value="XM_028186495.1"/>
</dbReference>
<keyword evidence="12" id="KW-0472">Membrane</keyword>
<keyword evidence="15" id="KW-1185">Reference proteome</keyword>
<evidence type="ECO:0000256" key="5">
    <source>
        <dbReference type="ARBA" id="ARBA00022703"/>
    </source>
</evidence>
<keyword evidence="12" id="KW-0812">Transmembrane</keyword>
<dbReference type="GO" id="GO:0006915">
    <property type="term" value="P:apoptotic process"/>
    <property type="evidence" value="ECO:0007669"/>
    <property type="project" value="UniProtKB-KW"/>
</dbReference>
<dbReference type="PRINTS" id="PR00368">
    <property type="entry name" value="FADPNR"/>
</dbReference>
<dbReference type="GO" id="GO:0033108">
    <property type="term" value="P:mitochondrial respiratory chain complex assembly"/>
    <property type="evidence" value="ECO:0007669"/>
    <property type="project" value="TreeGrafter"/>
</dbReference>
<dbReference type="PANTHER" id="PTHR43557:SF4">
    <property type="entry name" value="APOPTOSIS-INDUCING FACTOR 1, MITOCHONDRIAL"/>
    <property type="match status" value="1"/>
</dbReference>
<dbReference type="SMART" id="SM01353">
    <property type="entry name" value="AIF_C"/>
    <property type="match status" value="1"/>
</dbReference>
<keyword evidence="6" id="KW-0274">FAD</keyword>
<protein>
    <submittedName>
        <fullName evidence="16">Apoptosis-inducing factor 1, mitochondrial-like</fullName>
    </submittedName>
</protein>
<dbReference type="OrthoDB" id="6029at2759"/>
<dbReference type="Pfam" id="PF07992">
    <property type="entry name" value="Pyr_redox_2"/>
    <property type="match status" value="1"/>
</dbReference>
<keyword evidence="12" id="KW-1133">Transmembrane helix</keyword>
<comment type="subcellular location">
    <subcellularLocation>
        <location evidence="2">Mitochondrion</location>
    </subcellularLocation>
</comment>
<evidence type="ECO:0000259" key="14">
    <source>
        <dbReference type="Pfam" id="PF14721"/>
    </source>
</evidence>
<keyword evidence="5" id="KW-0053">Apoptosis</keyword>
<dbReference type="InterPro" id="IPR023753">
    <property type="entry name" value="FAD/NAD-binding_dom"/>
</dbReference>
<evidence type="ECO:0000256" key="4">
    <source>
        <dbReference type="ARBA" id="ARBA00022630"/>
    </source>
</evidence>
<dbReference type="CTD" id="33390"/>
<dbReference type="GO" id="GO:0005739">
    <property type="term" value="C:mitochondrion"/>
    <property type="evidence" value="ECO:0007669"/>
    <property type="project" value="UniProtKB-SubCell"/>
</dbReference>
<accession>A0A6J2KIY4</accession>
<evidence type="ECO:0000256" key="10">
    <source>
        <dbReference type="ARBA" id="ARBA00023128"/>
    </source>
</evidence>
<dbReference type="InterPro" id="IPR050446">
    <property type="entry name" value="FAD-oxidoreductase/Apoptosis"/>
</dbReference>
<sequence>MFVNSLKLCSPLKIVNGGFLAAGNNAAVGHGALRVGQNNYSKVKGSCCKEVAQTEGKKVEVWPRPDPPPPAWRAECPCEPQPPNYDPYKIKVPDIVVPPMPPSNAKPMLDCSLTRGPCSAKPAPSPPECPPPPPKPFPWIYVWTVAGFFGTMGVIYKLYLWKEQQERLGENKPIWRPRPRLKSPYHDRDLPACVQYLIVGAGAAGWAAYKAIMEHDKKAKVFFISKEDCLPYIRLPMSKQMWWNPDPPDIKSLNYLEDGKRRTMYLADCSKFMDPVKFYRTKTGPAVSVATGWCVMRVDADEHVVYVKTMCGEQPIYYERCLLAPGSKPKSLSVFKSAPKAVRQKVCALRTVRDLELAQRGVRRARHVVVLGGGCLGTELAWHLGRMNQLIERKPDEEPLQIVHVFKDKGIMAGVIPDYLGEWATEKIKCEGVTVMPKTQVYDAFETPDGRVQLTLSNGTSLVTDYVLVAVGAEPRMELAEPSFLEQDPVNGGFLVNTELEARTHLYVAGDAASVYSQWRDVRFRDEHYDTAERLGLIAGANMTGHWLACNLEPHYWLRLGDALQMEVVGEVGACLPTIALFKQCAPEEVPKKTETPAGDGEKPCYKKSEEYQNRYKRGIVFYLRDETVVGLVFWNMPPIDDRRDVATEILRARPSYKDINLLAELLGFAETQCVYKTHEQLKEPGPCIRNWREF</sequence>
<dbReference type="GO" id="GO:0016174">
    <property type="term" value="F:NAD(P)H oxidase H2O2-forming activity"/>
    <property type="evidence" value="ECO:0007669"/>
    <property type="project" value="TreeGrafter"/>
</dbReference>
<dbReference type="InterPro" id="IPR029324">
    <property type="entry name" value="AIF_C"/>
</dbReference>